<evidence type="ECO:0000313" key="6">
    <source>
        <dbReference type="EMBL" id="PRY75080.1"/>
    </source>
</evidence>
<dbReference type="Pfam" id="PF00933">
    <property type="entry name" value="Glyco_hydro_3"/>
    <property type="match status" value="1"/>
</dbReference>
<dbReference type="PANTHER" id="PTHR42721">
    <property type="entry name" value="SUGAR HYDROLASE-RELATED"/>
    <property type="match status" value="1"/>
</dbReference>
<dbReference type="InterPro" id="IPR002772">
    <property type="entry name" value="Glyco_hydro_3_C"/>
</dbReference>
<evidence type="ECO:0000259" key="5">
    <source>
        <dbReference type="Pfam" id="PF01915"/>
    </source>
</evidence>
<evidence type="ECO:0000256" key="1">
    <source>
        <dbReference type="ARBA" id="ARBA00005336"/>
    </source>
</evidence>
<dbReference type="Proteomes" id="UP000238205">
    <property type="component" value="Unassembled WGS sequence"/>
</dbReference>
<dbReference type="AlphaFoldDB" id="A0A2T0VUF2"/>
<dbReference type="PANTHER" id="PTHR42721:SF3">
    <property type="entry name" value="BETA-D-XYLOSIDASE 5-RELATED"/>
    <property type="match status" value="1"/>
</dbReference>
<feature type="domain" description="Glycoside hydrolase family 3 C-terminal" evidence="5">
    <location>
        <begin position="337"/>
        <end position="639"/>
    </location>
</feature>
<dbReference type="InterPro" id="IPR036962">
    <property type="entry name" value="Glyco_hydro_3_N_sf"/>
</dbReference>
<dbReference type="Gene3D" id="3.40.50.1700">
    <property type="entry name" value="Glycoside hydrolase family 3 C-terminal domain"/>
    <property type="match status" value="1"/>
</dbReference>
<keyword evidence="3" id="KW-0378">Hydrolase</keyword>
<evidence type="ECO:0000259" key="4">
    <source>
        <dbReference type="Pfam" id="PF00933"/>
    </source>
</evidence>
<dbReference type="SUPFAM" id="SSF52279">
    <property type="entry name" value="Beta-D-glucan exohydrolase, C-terminal domain"/>
    <property type="match status" value="1"/>
</dbReference>
<keyword evidence="2" id="KW-0732">Signal</keyword>
<sequence length="645" mass="72649">MSSIEEKVTELVDQLTTEEKISLMSTSQSEIKRLGIQEYHVGGEAAHGVVDRSGGKTTSFPQPLGLSQTWNPDLLKEAGTAIGEEARILYHQSGKSSWLTLWAPTIDMERDPRWGRNEEAYGEDPYLTGQLSVGLIKGMQGEKEEAIPLAAAPKHFFGNNNEIGRENTSNSIDPRNREEYYLKAFEPAFTKAKAQSMMTAYNGINGVPAMQTEEIEKTVRGKWEMDGFIVCDGGALSLNVDSYHYYDTYEEALADALKKGIDCFVDDKTLVETAARKALEKALISEDDLTRAIRNSLRVRARLGHFSSDFIYDDVDHTLLAGDKHAALAEKVTEEQIVLLKNDGLLPLSTDDKVLLTGPLADVFLRDWYGGYPPHEITIKKALESTIQADRFSFTPSHDKGYFETVEGDKLIVDQNELKISEHLDDYSTFEIEDCLFESYTFKETDSERYLQLNEESQTFQLNKKEIYDWFVKEKWIRTDDDKWLTWNEKPVGITSDKKVGSVLTSDPLLFVKEWDAIDQAVDKAKSADVCIAVIGNHPLINGSETEDRAGMTIPAQQLKMVQALYEVNPNVVVIIVGSYPFEMEWIKEHIPTILFTTHGSQELGNAIKNVLYHQSVPSGKLSQTWYQDVTKLPAITEYDVMKGK</sequence>
<dbReference type="GO" id="GO:0046556">
    <property type="term" value="F:alpha-L-arabinofuranosidase activity"/>
    <property type="evidence" value="ECO:0007669"/>
    <property type="project" value="TreeGrafter"/>
</dbReference>
<protein>
    <submittedName>
        <fullName evidence="6">Beta-glucosidase</fullName>
    </submittedName>
</protein>
<name>A0A2T0VUF2_9LACT</name>
<dbReference type="InterPro" id="IPR036881">
    <property type="entry name" value="Glyco_hydro_3_C_sf"/>
</dbReference>
<reference evidence="6 7" key="1">
    <citation type="submission" date="2018-03" db="EMBL/GenBank/DDBJ databases">
        <title>Genomic Encyclopedia of Archaeal and Bacterial Type Strains, Phase II (KMG-II): from individual species to whole genera.</title>
        <authorList>
            <person name="Goeker M."/>
        </authorList>
    </citation>
    <scope>NUCLEOTIDE SEQUENCE [LARGE SCALE GENOMIC DNA]</scope>
    <source>
        <strain evidence="6 7">DSM 13175</strain>
    </source>
</reference>
<dbReference type="RefSeq" id="WP_106196130.1">
    <property type="nucleotide sequence ID" value="NZ_PVTO01000037.1"/>
</dbReference>
<dbReference type="Gene3D" id="3.20.20.300">
    <property type="entry name" value="Glycoside hydrolase, family 3, N-terminal domain"/>
    <property type="match status" value="1"/>
</dbReference>
<dbReference type="InterPro" id="IPR001764">
    <property type="entry name" value="Glyco_hydro_3_N"/>
</dbReference>
<dbReference type="GO" id="GO:0031222">
    <property type="term" value="P:arabinan catabolic process"/>
    <property type="evidence" value="ECO:0007669"/>
    <property type="project" value="TreeGrafter"/>
</dbReference>
<dbReference type="OrthoDB" id="9805821at2"/>
<keyword evidence="7" id="KW-1185">Reference proteome</keyword>
<comment type="caution">
    <text evidence="6">The sequence shown here is derived from an EMBL/GenBank/DDBJ whole genome shotgun (WGS) entry which is preliminary data.</text>
</comment>
<dbReference type="InterPro" id="IPR017853">
    <property type="entry name" value="GH"/>
</dbReference>
<dbReference type="SUPFAM" id="SSF51445">
    <property type="entry name" value="(Trans)glycosidases"/>
    <property type="match status" value="1"/>
</dbReference>
<accession>A0A2T0VUF2</accession>
<dbReference type="PRINTS" id="PR00133">
    <property type="entry name" value="GLHYDRLASE3"/>
</dbReference>
<evidence type="ECO:0000313" key="7">
    <source>
        <dbReference type="Proteomes" id="UP000238205"/>
    </source>
</evidence>
<dbReference type="InterPro" id="IPR044993">
    <property type="entry name" value="BXL"/>
</dbReference>
<dbReference type="EMBL" id="PVTO01000037">
    <property type="protein sequence ID" value="PRY75080.1"/>
    <property type="molecule type" value="Genomic_DNA"/>
</dbReference>
<proteinExistence type="inferred from homology"/>
<dbReference type="GO" id="GO:0045493">
    <property type="term" value="P:xylan catabolic process"/>
    <property type="evidence" value="ECO:0007669"/>
    <property type="project" value="InterPro"/>
</dbReference>
<dbReference type="GO" id="GO:0009044">
    <property type="term" value="F:xylan 1,4-beta-xylosidase activity"/>
    <property type="evidence" value="ECO:0007669"/>
    <property type="project" value="InterPro"/>
</dbReference>
<feature type="domain" description="Glycoside hydrolase family 3 N-terminal" evidence="4">
    <location>
        <begin position="17"/>
        <end position="293"/>
    </location>
</feature>
<gene>
    <name evidence="6" type="ORF">CLV38_1375</name>
</gene>
<organism evidence="6 7">
    <name type="scientific">Alkalibacterium olivapovliticus</name>
    <dbReference type="NCBI Taxonomy" id="99907"/>
    <lineage>
        <taxon>Bacteria</taxon>
        <taxon>Bacillati</taxon>
        <taxon>Bacillota</taxon>
        <taxon>Bacilli</taxon>
        <taxon>Lactobacillales</taxon>
        <taxon>Carnobacteriaceae</taxon>
        <taxon>Alkalibacterium</taxon>
    </lineage>
</organism>
<dbReference type="Gene3D" id="2.60.120.380">
    <property type="match status" value="1"/>
</dbReference>
<evidence type="ECO:0000256" key="2">
    <source>
        <dbReference type="ARBA" id="ARBA00022729"/>
    </source>
</evidence>
<comment type="similarity">
    <text evidence="1">Belongs to the glycosyl hydrolase 3 family.</text>
</comment>
<dbReference type="Pfam" id="PF01915">
    <property type="entry name" value="Glyco_hydro_3_C"/>
    <property type="match status" value="1"/>
</dbReference>
<evidence type="ECO:0000256" key="3">
    <source>
        <dbReference type="ARBA" id="ARBA00022801"/>
    </source>
</evidence>